<sequence>MQHNVDDPQPPTNVTYKQANGRRITTDIYLPPSTSSNGKGETKYHPVHPRSKTPGKRLDRPPPGPSNKSKKRVLGTLTQYLGHDVPRPPRAILAAYAAVHFEDPCLTRTTPLPHVREKYSLPALDKAFLNKFYKEKPVPTSTGVSLEGQSETRLSRGQVRTSTFSRPQDALALTQIANGRVLRRVTVIRVLSMGGTGLQGD</sequence>
<evidence type="ECO:0000256" key="1">
    <source>
        <dbReference type="SAM" id="MobiDB-lite"/>
    </source>
</evidence>
<dbReference type="EMBL" id="BLKC01000050">
    <property type="protein sequence ID" value="GFF42817.1"/>
    <property type="molecule type" value="Genomic_DNA"/>
</dbReference>
<protein>
    <submittedName>
        <fullName evidence="2">Uncharacterized protein</fullName>
    </submittedName>
</protein>
<feature type="region of interest" description="Disordered" evidence="1">
    <location>
        <begin position="1"/>
        <end position="72"/>
    </location>
</feature>
<name>A0A8H3P063_9EURO</name>
<gene>
    <name evidence="2" type="ORF">IFM46972_06999</name>
</gene>
<proteinExistence type="predicted"/>
<evidence type="ECO:0000313" key="2">
    <source>
        <dbReference type="EMBL" id="GFF42817.1"/>
    </source>
</evidence>
<reference evidence="2 3" key="1">
    <citation type="submission" date="2020-01" db="EMBL/GenBank/DDBJ databases">
        <title>Draft genome sequence of Aspergillus udagawae IFM 46972.</title>
        <authorList>
            <person name="Takahashi H."/>
            <person name="Yaguchi T."/>
        </authorList>
    </citation>
    <scope>NUCLEOTIDE SEQUENCE [LARGE SCALE GENOMIC DNA]</scope>
    <source>
        <strain evidence="2 3">IFM 46972</strain>
    </source>
</reference>
<evidence type="ECO:0000313" key="3">
    <source>
        <dbReference type="Proteomes" id="UP000465221"/>
    </source>
</evidence>
<dbReference type="Proteomes" id="UP000465221">
    <property type="component" value="Unassembled WGS sequence"/>
</dbReference>
<organism evidence="2 3">
    <name type="scientific">Aspergillus udagawae</name>
    <dbReference type="NCBI Taxonomy" id="91492"/>
    <lineage>
        <taxon>Eukaryota</taxon>
        <taxon>Fungi</taxon>
        <taxon>Dikarya</taxon>
        <taxon>Ascomycota</taxon>
        <taxon>Pezizomycotina</taxon>
        <taxon>Eurotiomycetes</taxon>
        <taxon>Eurotiomycetidae</taxon>
        <taxon>Eurotiales</taxon>
        <taxon>Aspergillaceae</taxon>
        <taxon>Aspergillus</taxon>
        <taxon>Aspergillus subgen. Fumigati</taxon>
    </lineage>
</organism>
<dbReference type="AlphaFoldDB" id="A0A8H3P063"/>
<feature type="compositionally biased region" description="Basic residues" evidence="1">
    <location>
        <begin position="45"/>
        <end position="55"/>
    </location>
</feature>
<accession>A0A8H3P063</accession>
<comment type="caution">
    <text evidence="2">The sequence shown here is derived from an EMBL/GenBank/DDBJ whole genome shotgun (WGS) entry which is preliminary data.</text>
</comment>